<evidence type="ECO:0000313" key="1">
    <source>
        <dbReference type="Proteomes" id="UP000887577"/>
    </source>
</evidence>
<sequence>MSVTIVGQSLYDSQSRENYQILSVADINEMIIEVKYFFDLKIKSEQKVIMTGKIEEDDGLLVLVAEKGRIWI</sequence>
<evidence type="ECO:0000313" key="2">
    <source>
        <dbReference type="WBParaSite" id="PSU_v2.g20725.t1"/>
    </source>
</evidence>
<dbReference type="WBParaSite" id="PSU_v2.g20725.t1">
    <property type="protein sequence ID" value="PSU_v2.g20725.t1"/>
    <property type="gene ID" value="PSU_v2.g20725"/>
</dbReference>
<accession>A0A914YP23</accession>
<dbReference type="Proteomes" id="UP000887577">
    <property type="component" value="Unplaced"/>
</dbReference>
<protein>
    <submittedName>
        <fullName evidence="2">Uncharacterized protein</fullName>
    </submittedName>
</protein>
<proteinExistence type="predicted"/>
<reference evidence="2" key="1">
    <citation type="submission" date="2022-11" db="UniProtKB">
        <authorList>
            <consortium name="WormBaseParasite"/>
        </authorList>
    </citation>
    <scope>IDENTIFICATION</scope>
</reference>
<keyword evidence="1" id="KW-1185">Reference proteome</keyword>
<dbReference type="AlphaFoldDB" id="A0A914YP23"/>
<name>A0A914YP23_9BILA</name>
<organism evidence="1 2">
    <name type="scientific">Panagrolaimus superbus</name>
    <dbReference type="NCBI Taxonomy" id="310955"/>
    <lineage>
        <taxon>Eukaryota</taxon>
        <taxon>Metazoa</taxon>
        <taxon>Ecdysozoa</taxon>
        <taxon>Nematoda</taxon>
        <taxon>Chromadorea</taxon>
        <taxon>Rhabditida</taxon>
        <taxon>Tylenchina</taxon>
        <taxon>Panagrolaimomorpha</taxon>
        <taxon>Panagrolaimoidea</taxon>
        <taxon>Panagrolaimidae</taxon>
        <taxon>Panagrolaimus</taxon>
    </lineage>
</organism>